<feature type="region of interest" description="Disordered" evidence="1">
    <location>
        <begin position="189"/>
        <end position="220"/>
    </location>
</feature>
<accession>A0A3B1BP36</accession>
<evidence type="ECO:0000256" key="1">
    <source>
        <dbReference type="SAM" id="MobiDB-lite"/>
    </source>
</evidence>
<dbReference type="PANTHER" id="PTHR34351">
    <property type="entry name" value="SLR1927 PROTEIN-RELATED"/>
    <property type="match status" value="1"/>
</dbReference>
<sequence length="331" mass="37689">MRTRSFIDYFQLGRFFHGDEPVAGAISLGRRNIYILPTRDGLFFAVILILMLIGSINYNNSLGYLLCFLLGSLTIVSILHTYKNLYRLEISMGEIKPVFCQQMLHIPLMIKNLHGPVRLALEFKVAHGDTLAIHDIPANTSSDITLKYKAHQRGRLKLPSLRISSRFPLGLFQTWSILNFSRTLLVYPQPANDGQPTSEQPRPGDDKSKPGAGDEDFNGLRNYLPGDPLRHIHWKALAKKQGVLTKQFGAEAQPELWFDWRSLAPLDTEARLSQLTRWIIEAQKNDLAYGLWIPDAEVAPTKSHLHQHRCLRLLAEFRQTEFILSESAPHE</sequence>
<feature type="transmembrane region" description="Helical" evidence="2">
    <location>
        <begin position="40"/>
        <end position="56"/>
    </location>
</feature>
<feature type="transmembrane region" description="Helical" evidence="2">
    <location>
        <begin position="62"/>
        <end position="82"/>
    </location>
</feature>
<protein>
    <submittedName>
        <fullName evidence="3">Uncharacterized protein</fullName>
    </submittedName>
</protein>
<keyword evidence="2" id="KW-0812">Transmembrane</keyword>
<reference evidence="3" key="1">
    <citation type="submission" date="2018-06" db="EMBL/GenBank/DDBJ databases">
        <authorList>
            <person name="Zhirakovskaya E."/>
        </authorList>
    </citation>
    <scope>NUCLEOTIDE SEQUENCE</scope>
</reference>
<organism evidence="3">
    <name type="scientific">hydrothermal vent metagenome</name>
    <dbReference type="NCBI Taxonomy" id="652676"/>
    <lineage>
        <taxon>unclassified sequences</taxon>
        <taxon>metagenomes</taxon>
        <taxon>ecological metagenomes</taxon>
    </lineage>
</organism>
<gene>
    <name evidence="3" type="ORF">MNBD_GAMMA24-1109</name>
</gene>
<proteinExistence type="predicted"/>
<evidence type="ECO:0000256" key="2">
    <source>
        <dbReference type="SAM" id="Phobius"/>
    </source>
</evidence>
<evidence type="ECO:0000313" key="3">
    <source>
        <dbReference type="EMBL" id="VAX13258.1"/>
    </source>
</evidence>
<name>A0A3B1BP36_9ZZZZ</name>
<keyword evidence="2" id="KW-1133">Transmembrane helix</keyword>
<dbReference type="EMBL" id="UOFZ01000107">
    <property type="protein sequence ID" value="VAX13258.1"/>
    <property type="molecule type" value="Genomic_DNA"/>
</dbReference>
<dbReference type="AlphaFoldDB" id="A0A3B1BP36"/>
<dbReference type="PANTHER" id="PTHR34351:SF1">
    <property type="entry name" value="SLR1927 PROTEIN"/>
    <property type="match status" value="1"/>
</dbReference>
<keyword evidence="2" id="KW-0472">Membrane</keyword>